<dbReference type="GO" id="GO:0046872">
    <property type="term" value="F:metal ion binding"/>
    <property type="evidence" value="ECO:0007669"/>
    <property type="project" value="UniProtKB-KW"/>
</dbReference>
<dbReference type="CDD" id="cd01314">
    <property type="entry name" value="D-HYD"/>
    <property type="match status" value="1"/>
</dbReference>
<dbReference type="PANTHER" id="PTHR11647:SF1">
    <property type="entry name" value="COLLAPSIN RESPONSE MEDIATOR PROTEIN"/>
    <property type="match status" value="1"/>
</dbReference>
<evidence type="ECO:0000256" key="2">
    <source>
        <dbReference type="ARBA" id="ARBA00008829"/>
    </source>
</evidence>
<dbReference type="GO" id="GO:0005829">
    <property type="term" value="C:cytosol"/>
    <property type="evidence" value="ECO:0007669"/>
    <property type="project" value="TreeGrafter"/>
</dbReference>
<evidence type="ECO:0000256" key="4">
    <source>
        <dbReference type="ARBA" id="ARBA00022801"/>
    </source>
</evidence>
<dbReference type="NCBIfam" id="TIGR02033">
    <property type="entry name" value="D-hydantoinase"/>
    <property type="match status" value="1"/>
</dbReference>
<sequence length="467" mass="51734">MKKTLITGGTLVTENDTFKADIAITGSKITGIGHFNPVDFDAVYEVPGCYVMPGLIDAHTHLELQQSPQYRAVDDFYTGTVAAACGGTTSVIDHIAFGPAGCNLHYSIDRYHELAKKAVIDYGFHGVIQHVDDAILQELSGIIKNEGITSFKAYTTYGFKIDDTGFYRLLQTVKEAGGILTVHSENDSLINYLRSKFVKEKKMLPIYHARSRPNETEAEAVSRLIHFSEMAGDAPLYIVHLSTGEALISVVEGRQHVNRLFVETCTQYLTLSEEKYGNENGSPDDPENIEGLKYIMAPPLRRKQDIEALWIGLANGDIQVVATDHCPFLLKEKMDTKGDFTKGPGGAPGIEERVRIIFSEGVQKKRISLERFVQVMAANPARIFGMYPQKGCLLPGADADITIINPNAEEVLTKKNLKSACDYCTYEGMKVQCTIDSVFSRGELIVKNNEFLGEKGRGQFIFRKPPF</sequence>
<accession>A0AA87TE55</accession>
<dbReference type="Gene3D" id="3.20.20.140">
    <property type="entry name" value="Metal-dependent hydrolases"/>
    <property type="match status" value="1"/>
</dbReference>
<dbReference type="InterPro" id="IPR006680">
    <property type="entry name" value="Amidohydro-rel"/>
</dbReference>
<dbReference type="EMBL" id="ATFE01000014">
    <property type="protein sequence ID" value="EPF27900.1"/>
    <property type="molecule type" value="Genomic_DNA"/>
</dbReference>
<evidence type="ECO:0000313" key="7">
    <source>
        <dbReference type="EMBL" id="EPF27900.1"/>
    </source>
</evidence>
<comment type="cofactor">
    <cofactor evidence="1">
        <name>Zn(2+)</name>
        <dbReference type="ChEBI" id="CHEBI:29105"/>
    </cofactor>
</comment>
<dbReference type="Gene3D" id="2.30.40.10">
    <property type="entry name" value="Urease, subunit C, domain 1"/>
    <property type="match status" value="1"/>
</dbReference>
<keyword evidence="4" id="KW-0378">Hydrolase</keyword>
<dbReference type="InterPro" id="IPR011059">
    <property type="entry name" value="Metal-dep_hydrolase_composite"/>
</dbReference>
<proteinExistence type="inferred from homology"/>
<evidence type="ECO:0000256" key="1">
    <source>
        <dbReference type="ARBA" id="ARBA00001947"/>
    </source>
</evidence>
<keyword evidence="3" id="KW-0479">Metal-binding</keyword>
<dbReference type="Proteomes" id="UP000014634">
    <property type="component" value="Unassembled WGS sequence"/>
</dbReference>
<dbReference type="InterPro" id="IPR032466">
    <property type="entry name" value="Metal_Hydrolase"/>
</dbReference>
<dbReference type="InterPro" id="IPR011778">
    <property type="entry name" value="Hydantoinase/dihydroPyrase"/>
</dbReference>
<dbReference type="GO" id="GO:0016812">
    <property type="term" value="F:hydrolase activity, acting on carbon-nitrogen (but not peptide) bonds, in cyclic amides"/>
    <property type="evidence" value="ECO:0007669"/>
    <property type="project" value="TreeGrafter"/>
</dbReference>
<feature type="modified residue" description="N6-carboxylysine" evidence="5">
    <location>
        <position position="152"/>
    </location>
</feature>
<evidence type="ECO:0000313" key="8">
    <source>
        <dbReference type="Proteomes" id="UP000014634"/>
    </source>
</evidence>
<reference evidence="7 8" key="1">
    <citation type="submission" date="2013-04" db="EMBL/GenBank/DDBJ databases">
        <title>The Genome Sequence of Treponema medium ATCC 700293.</title>
        <authorList>
            <consortium name="The Broad Institute Genomics Platform"/>
            <person name="Earl A."/>
            <person name="Ward D."/>
            <person name="Feldgarden M."/>
            <person name="Gevers D."/>
            <person name="Leonetti C."/>
            <person name="Blanton J.M."/>
            <person name="Dewhirst F.E."/>
            <person name="Izard J."/>
            <person name="Walker B."/>
            <person name="Young S."/>
            <person name="Zeng Q."/>
            <person name="Gargeya S."/>
            <person name="Fitzgerald M."/>
            <person name="Haas B."/>
            <person name="Abouelleil A."/>
            <person name="Allen A.W."/>
            <person name="Alvarado L."/>
            <person name="Arachchi H.M."/>
            <person name="Berlin A.M."/>
            <person name="Chapman S.B."/>
            <person name="Gainer-Dewar J."/>
            <person name="Goldberg J."/>
            <person name="Griggs A."/>
            <person name="Gujja S."/>
            <person name="Hansen M."/>
            <person name="Howarth C."/>
            <person name="Imamovic A."/>
            <person name="Ireland A."/>
            <person name="Larimer J."/>
            <person name="McCowan C."/>
            <person name="Murphy C."/>
            <person name="Pearson M."/>
            <person name="Poon T.W."/>
            <person name="Priest M."/>
            <person name="Roberts A."/>
            <person name="Saif S."/>
            <person name="Shea T."/>
            <person name="Sisk P."/>
            <person name="Sykes S."/>
            <person name="Wortman J."/>
            <person name="Nusbaum C."/>
            <person name="Birren B."/>
        </authorList>
    </citation>
    <scope>NUCLEOTIDE SEQUENCE [LARGE SCALE GENOMIC DNA]</scope>
    <source>
        <strain evidence="7 8">ATCC 700293</strain>
    </source>
</reference>
<dbReference type="AlphaFoldDB" id="A0AA87TE55"/>
<evidence type="ECO:0000256" key="5">
    <source>
        <dbReference type="PIRSR" id="PIRSR611778-50"/>
    </source>
</evidence>
<comment type="similarity">
    <text evidence="2">Belongs to the metallo-dependent hydrolases superfamily. Hydantoinase/dihydropyrimidinase family.</text>
</comment>
<comment type="caution">
    <text evidence="7">The sequence shown here is derived from an EMBL/GenBank/DDBJ whole genome shotgun (WGS) entry which is preliminary data.</text>
</comment>
<evidence type="ECO:0000259" key="6">
    <source>
        <dbReference type="Pfam" id="PF01979"/>
    </source>
</evidence>
<comment type="PTM">
    <text evidence="5">Carbamylation allows a single lysine to coordinate two divalent metal cations.</text>
</comment>
<dbReference type="Pfam" id="PF01979">
    <property type="entry name" value="Amidohydro_1"/>
    <property type="match status" value="1"/>
</dbReference>
<dbReference type="InterPro" id="IPR050378">
    <property type="entry name" value="Metallo-dep_Hydrolases_sf"/>
</dbReference>
<dbReference type="RefSeq" id="WP_016523959.1">
    <property type="nucleotide sequence ID" value="NZ_KE332517.1"/>
</dbReference>
<feature type="domain" description="Amidohydrolase-related" evidence="6">
    <location>
        <begin position="50"/>
        <end position="444"/>
    </location>
</feature>
<gene>
    <name evidence="7" type="ORF">HMPREF9195_02030</name>
</gene>
<dbReference type="PANTHER" id="PTHR11647">
    <property type="entry name" value="HYDRANTOINASE/DIHYDROPYRIMIDINASE FAMILY MEMBER"/>
    <property type="match status" value="1"/>
</dbReference>
<protein>
    <submittedName>
        <fullName evidence="7">Dihydropyrimidinase</fullName>
    </submittedName>
</protein>
<evidence type="ECO:0000256" key="3">
    <source>
        <dbReference type="ARBA" id="ARBA00022723"/>
    </source>
</evidence>
<dbReference type="FunFam" id="3.20.20.140:FF:000174">
    <property type="entry name" value="Dihydropyrimidinase-related protein 2"/>
    <property type="match status" value="1"/>
</dbReference>
<dbReference type="SUPFAM" id="SSF51338">
    <property type="entry name" value="Composite domain of metallo-dependent hydrolases"/>
    <property type="match status" value="2"/>
</dbReference>
<organism evidence="7 8">
    <name type="scientific">Treponema medium ATCC 700293</name>
    <dbReference type="NCBI Taxonomy" id="1125700"/>
    <lineage>
        <taxon>Bacteria</taxon>
        <taxon>Pseudomonadati</taxon>
        <taxon>Spirochaetota</taxon>
        <taxon>Spirochaetia</taxon>
        <taxon>Spirochaetales</taxon>
        <taxon>Treponemataceae</taxon>
        <taxon>Treponema</taxon>
    </lineage>
</organism>
<dbReference type="SUPFAM" id="SSF51556">
    <property type="entry name" value="Metallo-dependent hydrolases"/>
    <property type="match status" value="1"/>
</dbReference>
<name>A0AA87TE55_TREMD</name>